<evidence type="ECO:0000256" key="1">
    <source>
        <dbReference type="SAM" id="MobiDB-lite"/>
    </source>
</evidence>
<feature type="region of interest" description="Disordered" evidence="1">
    <location>
        <begin position="41"/>
        <end position="184"/>
    </location>
</feature>
<accession>A0A6J4IJL4</accession>
<protein>
    <submittedName>
        <fullName evidence="2">Uncharacterized protein</fullName>
    </submittedName>
</protein>
<feature type="compositionally biased region" description="Gly residues" evidence="1">
    <location>
        <begin position="44"/>
        <end position="65"/>
    </location>
</feature>
<dbReference type="AlphaFoldDB" id="A0A6J4IJL4"/>
<organism evidence="2">
    <name type="scientific">uncultured Acetobacteraceae bacterium</name>
    <dbReference type="NCBI Taxonomy" id="169975"/>
    <lineage>
        <taxon>Bacteria</taxon>
        <taxon>Pseudomonadati</taxon>
        <taxon>Pseudomonadota</taxon>
        <taxon>Alphaproteobacteria</taxon>
        <taxon>Acetobacterales</taxon>
        <taxon>Acetobacteraceae</taxon>
        <taxon>environmental samples</taxon>
    </lineage>
</organism>
<feature type="compositionally biased region" description="Basic and acidic residues" evidence="1">
    <location>
        <begin position="74"/>
        <end position="86"/>
    </location>
</feature>
<reference evidence="2" key="1">
    <citation type="submission" date="2020-02" db="EMBL/GenBank/DDBJ databases">
        <authorList>
            <person name="Meier V. D."/>
        </authorList>
    </citation>
    <scope>NUCLEOTIDE SEQUENCE</scope>
    <source>
        <strain evidence="2">AVDCRST_MAG04</strain>
    </source>
</reference>
<evidence type="ECO:0000313" key="2">
    <source>
        <dbReference type="EMBL" id="CAA9252218.1"/>
    </source>
</evidence>
<feature type="non-terminal residue" evidence="2">
    <location>
        <position position="1"/>
    </location>
</feature>
<proteinExistence type="predicted"/>
<feature type="compositionally biased region" description="Basic residues" evidence="1">
    <location>
        <begin position="113"/>
        <end position="133"/>
    </location>
</feature>
<gene>
    <name evidence="2" type="ORF">AVDCRST_MAG04-2166</name>
</gene>
<sequence length="184" mass="19308">DGRHSAGRDRALRQAAAARRLCAARLAGRLRAALGRLARRLHGGRPGGARPGRLGRGLAGHGGLALPGRGRAFRPLDAHRRPGAEPRRRRARLSPHAPGPGAGRCAGGGVVRTSRRARRRGRGRWPGRRRPRRGAAPGLGERHVDAHRRAGRDRLVATGHGSGGHAPQPGQSPPPARTGSGPAM</sequence>
<name>A0A6J4IJL4_9PROT</name>
<feature type="compositionally biased region" description="Basic and acidic residues" evidence="1">
    <location>
        <begin position="140"/>
        <end position="155"/>
    </location>
</feature>
<dbReference type="EMBL" id="CADCTL010000150">
    <property type="protein sequence ID" value="CAA9252218.1"/>
    <property type="molecule type" value="Genomic_DNA"/>
</dbReference>
<feature type="compositionally biased region" description="Gly residues" evidence="1">
    <location>
        <begin position="100"/>
        <end position="110"/>
    </location>
</feature>
<feature type="non-terminal residue" evidence="2">
    <location>
        <position position="184"/>
    </location>
</feature>